<feature type="transmembrane region" description="Helical" evidence="1">
    <location>
        <begin position="58"/>
        <end position="80"/>
    </location>
</feature>
<organism evidence="3">
    <name type="scientific">viral metagenome</name>
    <dbReference type="NCBI Taxonomy" id="1070528"/>
    <lineage>
        <taxon>unclassified sequences</taxon>
        <taxon>metagenomes</taxon>
        <taxon>organismal metagenomes</taxon>
    </lineage>
</organism>
<keyword evidence="1" id="KW-0472">Membrane</keyword>
<accession>A0A6C0C9G0</accession>
<feature type="transmembrane region" description="Helical" evidence="1">
    <location>
        <begin position="156"/>
        <end position="174"/>
    </location>
</feature>
<name>A0A6C0C9G0_9ZZZZ</name>
<dbReference type="Pfam" id="PF24788">
    <property type="entry name" value="AtPDCT1_2"/>
    <property type="match status" value="1"/>
</dbReference>
<evidence type="ECO:0000313" key="3">
    <source>
        <dbReference type="EMBL" id="QHT01071.1"/>
    </source>
</evidence>
<feature type="transmembrane region" description="Helical" evidence="1">
    <location>
        <begin position="179"/>
        <end position="197"/>
    </location>
</feature>
<keyword evidence="1" id="KW-1133">Transmembrane helix</keyword>
<dbReference type="EMBL" id="MN739363">
    <property type="protein sequence ID" value="QHT01071.1"/>
    <property type="molecule type" value="Genomic_DNA"/>
</dbReference>
<reference evidence="3" key="1">
    <citation type="journal article" date="2020" name="Nature">
        <title>Giant virus diversity and host interactions through global metagenomics.</title>
        <authorList>
            <person name="Schulz F."/>
            <person name="Roux S."/>
            <person name="Paez-Espino D."/>
            <person name="Jungbluth S."/>
            <person name="Walsh D.A."/>
            <person name="Denef V.J."/>
            <person name="McMahon K.D."/>
            <person name="Konstantinidis K.T."/>
            <person name="Eloe-Fadrosh E.A."/>
            <person name="Kyrpides N.C."/>
            <person name="Woyke T."/>
        </authorList>
    </citation>
    <scope>NUCLEOTIDE SEQUENCE</scope>
    <source>
        <strain evidence="3">GVMAG-M-3300020192-26</strain>
    </source>
</reference>
<sequence>MVCSIVIMIMLYFFWSYTQKYLSSERPATQGIIDKMHDSDLVCKLNVYLSNHPTFAKLNIILTTLLLDINIVYVILSSIINDDSRPIFLIVFGIISRQLCQFVNKLPTPQNMIWFDPHFPTFFMMYNTVNDFFFSGHTLISIITGVTIYYQTTNILVALYAILFIIYEISFVAISKSHYFMDIYAGASTYFMLNYIFDNYFNF</sequence>
<protein>
    <recommendedName>
        <fullName evidence="2">AtPDCT1/2 transmembrane domain-containing protein</fullName>
    </recommendedName>
</protein>
<proteinExistence type="predicted"/>
<keyword evidence="1" id="KW-0812">Transmembrane</keyword>
<dbReference type="AlphaFoldDB" id="A0A6C0C9G0"/>
<evidence type="ECO:0000256" key="1">
    <source>
        <dbReference type="SAM" id="Phobius"/>
    </source>
</evidence>
<feature type="transmembrane region" description="Helical" evidence="1">
    <location>
        <begin position="132"/>
        <end position="150"/>
    </location>
</feature>
<feature type="domain" description="AtPDCT1/2 transmembrane" evidence="2">
    <location>
        <begin position="44"/>
        <end position="195"/>
    </location>
</feature>
<dbReference type="InterPro" id="IPR056361">
    <property type="entry name" value="AtPDCT1_2_TM_dom"/>
</dbReference>
<evidence type="ECO:0000259" key="2">
    <source>
        <dbReference type="Pfam" id="PF24788"/>
    </source>
</evidence>